<dbReference type="OrthoDB" id="5676127at2"/>
<dbReference type="EMBL" id="MLHH01000023">
    <property type="protein sequence ID" value="OOF35774.1"/>
    <property type="molecule type" value="Genomic_DNA"/>
</dbReference>
<reference evidence="1 2" key="1">
    <citation type="submission" date="2016-10" db="EMBL/GenBank/DDBJ databases">
        <title>Rodentibacter gen. nov. and new species.</title>
        <authorList>
            <person name="Christensen H."/>
        </authorList>
    </citation>
    <scope>NUCLEOTIDE SEQUENCE [LARGE SCALE GENOMIC DNA]</scope>
    <source>
        <strain evidence="1 2">Ac69</strain>
    </source>
</reference>
<dbReference type="Proteomes" id="UP000189437">
    <property type="component" value="Unassembled WGS sequence"/>
</dbReference>
<sequence length="171" mass="20259">MSETYLVSQMVKLLEKCYKEKAIISYKLKELAEQEKCLKAQISSFTESLGYIDPNFDVRTIKKDYDAAKLLRQKPFNKNLSYLISQVFKQYNCWLDLHLITSYAIKIDKDLLPTSYPEVTIQHQCAIGNALRKLYKQGIIERKEKYLHYKIKKRGMFDTSEWRLKPIESEE</sequence>
<organism evidence="1 2">
    <name type="scientific">Rodentibacter heidelbergensis</name>
    <dbReference type="NCBI Taxonomy" id="1908258"/>
    <lineage>
        <taxon>Bacteria</taxon>
        <taxon>Pseudomonadati</taxon>
        <taxon>Pseudomonadota</taxon>
        <taxon>Gammaproteobacteria</taxon>
        <taxon>Pasteurellales</taxon>
        <taxon>Pasteurellaceae</taxon>
        <taxon>Rodentibacter</taxon>
    </lineage>
</organism>
<keyword evidence="2" id="KW-1185">Reference proteome</keyword>
<dbReference type="STRING" id="1908258.BKK48_08415"/>
<protein>
    <submittedName>
        <fullName evidence="1">Uncharacterized protein</fullName>
    </submittedName>
</protein>
<accession>A0A1V3I6X8</accession>
<name>A0A1V3I6X8_9PAST</name>
<dbReference type="RefSeq" id="WP_077427803.1">
    <property type="nucleotide sequence ID" value="NZ_MLHH01000023.1"/>
</dbReference>
<comment type="caution">
    <text evidence="1">The sequence shown here is derived from an EMBL/GenBank/DDBJ whole genome shotgun (WGS) entry which is preliminary data.</text>
</comment>
<evidence type="ECO:0000313" key="2">
    <source>
        <dbReference type="Proteomes" id="UP000189437"/>
    </source>
</evidence>
<dbReference type="AlphaFoldDB" id="A0A1V3I6X8"/>
<evidence type="ECO:0000313" key="1">
    <source>
        <dbReference type="EMBL" id="OOF35774.1"/>
    </source>
</evidence>
<gene>
    <name evidence="1" type="ORF">BKK48_08415</name>
</gene>
<proteinExistence type="predicted"/>